<evidence type="ECO:0000259" key="3">
    <source>
        <dbReference type="Pfam" id="PF06580"/>
    </source>
</evidence>
<dbReference type="Proteomes" id="UP000574133">
    <property type="component" value="Unassembled WGS sequence"/>
</dbReference>
<name>A0A841T5F0_9BACL</name>
<comment type="caution">
    <text evidence="4">The sequence shown here is derived from an EMBL/GenBank/DDBJ whole genome shotgun (WGS) entry which is preliminary data.</text>
</comment>
<protein>
    <submittedName>
        <fullName evidence="4">Histidine kinase</fullName>
    </submittedName>
</protein>
<proteinExistence type="predicted"/>
<keyword evidence="1" id="KW-0812">Transmembrane</keyword>
<evidence type="ECO:0000313" key="4">
    <source>
        <dbReference type="EMBL" id="MBB6676092.1"/>
    </source>
</evidence>
<keyword evidence="4" id="KW-0808">Transferase</keyword>
<dbReference type="GO" id="GO:0000155">
    <property type="term" value="F:phosphorelay sensor kinase activity"/>
    <property type="evidence" value="ECO:0007669"/>
    <property type="project" value="InterPro"/>
</dbReference>
<evidence type="ECO:0000313" key="5">
    <source>
        <dbReference type="Proteomes" id="UP000574133"/>
    </source>
</evidence>
<dbReference type="InterPro" id="IPR050640">
    <property type="entry name" value="Bact_2-comp_sensor_kinase"/>
</dbReference>
<dbReference type="AlphaFoldDB" id="A0A841T5F0"/>
<keyword evidence="5" id="KW-1185">Reference proteome</keyword>
<keyword evidence="4" id="KW-0418">Kinase</keyword>
<dbReference type="Gene3D" id="3.30.565.10">
    <property type="entry name" value="Histidine kinase-like ATPase, C-terminal domain"/>
    <property type="match status" value="1"/>
</dbReference>
<evidence type="ECO:0000256" key="1">
    <source>
        <dbReference type="SAM" id="Phobius"/>
    </source>
</evidence>
<gene>
    <name evidence="4" type="ORF">H4Q31_01990</name>
</gene>
<feature type="domain" description="Histidine kinase/HSP90-like ATPase" evidence="2">
    <location>
        <begin position="240"/>
        <end position="347"/>
    </location>
</feature>
<dbReference type="GO" id="GO:0016020">
    <property type="term" value="C:membrane"/>
    <property type="evidence" value="ECO:0007669"/>
    <property type="project" value="InterPro"/>
</dbReference>
<dbReference type="InterPro" id="IPR036890">
    <property type="entry name" value="HATPase_C_sf"/>
</dbReference>
<keyword evidence="1" id="KW-0472">Membrane</keyword>
<dbReference type="Pfam" id="PF06580">
    <property type="entry name" value="His_kinase"/>
    <property type="match status" value="1"/>
</dbReference>
<organism evidence="4 5">
    <name type="scientific">Cohnella lubricantis</name>
    <dbReference type="NCBI Taxonomy" id="2163172"/>
    <lineage>
        <taxon>Bacteria</taxon>
        <taxon>Bacillati</taxon>
        <taxon>Bacillota</taxon>
        <taxon>Bacilli</taxon>
        <taxon>Bacillales</taxon>
        <taxon>Paenibacillaceae</taxon>
        <taxon>Cohnella</taxon>
    </lineage>
</organism>
<evidence type="ECO:0000259" key="2">
    <source>
        <dbReference type="Pfam" id="PF02518"/>
    </source>
</evidence>
<sequence>MADQAQFHFGRNLQFIPEYNEYQLKKALTNRAWLHPLSKRRVGSVNRVHERPNQPHRLKQFINSHSGRLLPAAALTLIPLLALGGFAYWESARSNARVLSILSIVVIGSFLLGLTACSACICLLARELRERNNAVRASKLKQKAAELRVLEEQINPHFLYNTLDMIYWMSRMEKAFETSAMIGALSQLLRIGLNRGSRLTTVAKEVELIRHYLYIQQKRCEELIRFSLRAEPETLECRAVKMVLQPIVENAIVHGIERRGGDGRLDIHIFRDPANGDLVYRIWDDGAGADAGAVAKLLAGEIAEERQGIGLRNIHDRIRLQFGSAYGVDFASDSSSGTTVTVRQPFEKG</sequence>
<dbReference type="InterPro" id="IPR003594">
    <property type="entry name" value="HATPase_dom"/>
</dbReference>
<feature type="domain" description="Signal transduction histidine kinase internal region" evidence="3">
    <location>
        <begin position="145"/>
        <end position="222"/>
    </location>
</feature>
<dbReference type="EMBL" id="JACJVN010000009">
    <property type="protein sequence ID" value="MBB6676092.1"/>
    <property type="molecule type" value="Genomic_DNA"/>
</dbReference>
<reference evidence="4 5" key="1">
    <citation type="submission" date="2020-08" db="EMBL/GenBank/DDBJ databases">
        <title>Cohnella phylogeny.</title>
        <authorList>
            <person name="Dunlap C."/>
        </authorList>
    </citation>
    <scope>NUCLEOTIDE SEQUENCE [LARGE SCALE GENOMIC DNA]</scope>
    <source>
        <strain evidence="4 5">DSM 103658</strain>
    </source>
</reference>
<keyword evidence="1" id="KW-1133">Transmembrane helix</keyword>
<accession>A0A841T5F0</accession>
<dbReference type="InterPro" id="IPR010559">
    <property type="entry name" value="Sig_transdc_His_kin_internal"/>
</dbReference>
<dbReference type="PANTHER" id="PTHR34220">
    <property type="entry name" value="SENSOR HISTIDINE KINASE YPDA"/>
    <property type="match status" value="1"/>
</dbReference>
<dbReference type="SUPFAM" id="SSF55874">
    <property type="entry name" value="ATPase domain of HSP90 chaperone/DNA topoisomerase II/histidine kinase"/>
    <property type="match status" value="1"/>
</dbReference>
<dbReference type="PANTHER" id="PTHR34220:SF7">
    <property type="entry name" value="SENSOR HISTIDINE KINASE YPDA"/>
    <property type="match status" value="1"/>
</dbReference>
<feature type="transmembrane region" description="Helical" evidence="1">
    <location>
        <begin position="69"/>
        <end position="89"/>
    </location>
</feature>
<dbReference type="Pfam" id="PF02518">
    <property type="entry name" value="HATPase_c"/>
    <property type="match status" value="1"/>
</dbReference>
<feature type="transmembrane region" description="Helical" evidence="1">
    <location>
        <begin position="101"/>
        <end position="125"/>
    </location>
</feature>